<evidence type="ECO:0000313" key="4">
    <source>
        <dbReference type="EMBL" id="EKC24687.1"/>
    </source>
</evidence>
<dbReference type="InterPro" id="IPR027417">
    <property type="entry name" value="P-loop_NTPase"/>
</dbReference>
<dbReference type="Pfam" id="PF04548">
    <property type="entry name" value="AIG1"/>
    <property type="match status" value="1"/>
</dbReference>
<gene>
    <name evidence="4" type="ORF">CGI_10014807</name>
</gene>
<dbReference type="PANTHER" id="PTHR10903">
    <property type="entry name" value="GTPASE, IMAP FAMILY MEMBER-RELATED"/>
    <property type="match status" value="1"/>
</dbReference>
<name>K1PKU4_MAGGI</name>
<protein>
    <submittedName>
        <fullName evidence="4">GTPase IMAP family member 1</fullName>
    </submittedName>
</protein>
<accession>K1PKU4</accession>
<keyword evidence="2" id="KW-0547">Nucleotide-binding</keyword>
<dbReference type="InParanoid" id="K1PKU4"/>
<dbReference type="GO" id="GO:0005525">
    <property type="term" value="F:GTP binding"/>
    <property type="evidence" value="ECO:0007669"/>
    <property type="project" value="UniProtKB-KW"/>
</dbReference>
<proteinExistence type="inferred from homology"/>
<dbReference type="PANTHER" id="PTHR10903:SF170">
    <property type="entry name" value="GTPASE IMAP FAMILY MEMBER 7"/>
    <property type="match status" value="1"/>
</dbReference>
<evidence type="ECO:0000256" key="1">
    <source>
        <dbReference type="ARBA" id="ARBA00008535"/>
    </source>
</evidence>
<reference evidence="4" key="1">
    <citation type="journal article" date="2012" name="Nature">
        <title>The oyster genome reveals stress adaptation and complexity of shell formation.</title>
        <authorList>
            <person name="Zhang G."/>
            <person name="Fang X."/>
            <person name="Guo X."/>
            <person name="Li L."/>
            <person name="Luo R."/>
            <person name="Xu F."/>
            <person name="Yang P."/>
            <person name="Zhang L."/>
            <person name="Wang X."/>
            <person name="Qi H."/>
            <person name="Xiong Z."/>
            <person name="Que H."/>
            <person name="Xie Y."/>
            <person name="Holland P.W."/>
            <person name="Paps J."/>
            <person name="Zhu Y."/>
            <person name="Wu F."/>
            <person name="Chen Y."/>
            <person name="Wang J."/>
            <person name="Peng C."/>
            <person name="Meng J."/>
            <person name="Yang L."/>
            <person name="Liu J."/>
            <person name="Wen B."/>
            <person name="Zhang N."/>
            <person name="Huang Z."/>
            <person name="Zhu Q."/>
            <person name="Feng Y."/>
            <person name="Mount A."/>
            <person name="Hedgecock D."/>
            <person name="Xu Z."/>
            <person name="Liu Y."/>
            <person name="Domazet-Loso T."/>
            <person name="Du Y."/>
            <person name="Sun X."/>
            <person name="Zhang S."/>
            <person name="Liu B."/>
            <person name="Cheng P."/>
            <person name="Jiang X."/>
            <person name="Li J."/>
            <person name="Fan D."/>
            <person name="Wang W."/>
            <person name="Fu W."/>
            <person name="Wang T."/>
            <person name="Wang B."/>
            <person name="Zhang J."/>
            <person name="Peng Z."/>
            <person name="Li Y."/>
            <person name="Li N."/>
            <person name="Wang J."/>
            <person name="Chen M."/>
            <person name="He Y."/>
            <person name="Tan F."/>
            <person name="Song X."/>
            <person name="Zheng Q."/>
            <person name="Huang R."/>
            <person name="Yang H."/>
            <person name="Du X."/>
            <person name="Chen L."/>
            <person name="Yang M."/>
            <person name="Gaffney P.M."/>
            <person name="Wang S."/>
            <person name="Luo L."/>
            <person name="She Z."/>
            <person name="Ming Y."/>
            <person name="Huang W."/>
            <person name="Zhang S."/>
            <person name="Huang B."/>
            <person name="Zhang Y."/>
            <person name="Qu T."/>
            <person name="Ni P."/>
            <person name="Miao G."/>
            <person name="Wang J."/>
            <person name="Wang Q."/>
            <person name="Steinberg C.E."/>
            <person name="Wang H."/>
            <person name="Li N."/>
            <person name="Qian L."/>
            <person name="Zhang G."/>
            <person name="Li Y."/>
            <person name="Yang H."/>
            <person name="Liu X."/>
            <person name="Wang J."/>
            <person name="Yin Y."/>
            <person name="Wang J."/>
        </authorList>
    </citation>
    <scope>NUCLEOTIDE SEQUENCE [LARGE SCALE GENOMIC DNA]</scope>
    <source>
        <strain evidence="4">05x7-T-G4-1.051#20</strain>
    </source>
</reference>
<evidence type="ECO:0000256" key="2">
    <source>
        <dbReference type="ARBA" id="ARBA00022741"/>
    </source>
</evidence>
<dbReference type="EMBL" id="JH816680">
    <property type="protein sequence ID" value="EKC24687.1"/>
    <property type="molecule type" value="Genomic_DNA"/>
</dbReference>
<organism evidence="4">
    <name type="scientific">Magallana gigas</name>
    <name type="common">Pacific oyster</name>
    <name type="synonym">Crassostrea gigas</name>
    <dbReference type="NCBI Taxonomy" id="29159"/>
    <lineage>
        <taxon>Eukaryota</taxon>
        <taxon>Metazoa</taxon>
        <taxon>Spiralia</taxon>
        <taxon>Lophotrochozoa</taxon>
        <taxon>Mollusca</taxon>
        <taxon>Bivalvia</taxon>
        <taxon>Autobranchia</taxon>
        <taxon>Pteriomorphia</taxon>
        <taxon>Ostreida</taxon>
        <taxon>Ostreoidea</taxon>
        <taxon>Ostreidae</taxon>
        <taxon>Magallana</taxon>
    </lineage>
</organism>
<dbReference type="InterPro" id="IPR045058">
    <property type="entry name" value="GIMA/IAN/Toc"/>
</dbReference>
<comment type="similarity">
    <text evidence="1">Belongs to the TRAFAC class TrmE-Era-EngA-EngB-Septin-like GTPase superfamily. AIG1/Toc34/Toc159-like paraseptin GTPase family. IAN subfamily.</text>
</comment>
<keyword evidence="3" id="KW-0342">GTP-binding</keyword>
<dbReference type="AlphaFoldDB" id="K1PKU4"/>
<dbReference type="InterPro" id="IPR006703">
    <property type="entry name" value="G_AIG1"/>
</dbReference>
<sequence length="262" mass="31106">MDHIKNSPPILRQFIQKCGGRVCAFNNKASGEEQDTQIEELLQKISENIANNGGKCYTNEMYLEAEKQIKIKEKERLAKEKEKREKELQSIKEVIAENYDKQLAQERKNLYLVQKRVNDLVKNHNKNNNRIADLQSQISLYEQMIKEKRGDQQELKQTLDLMCAELAKNQESALKATSLIEQYRRDMETSQEEKERLKREHDMEKQNLQREYEEHVEAAKEKIRDDIREHMDKEFEEYKRRHGAEMAKKKSRESKDSSCTIL</sequence>
<dbReference type="Gene3D" id="3.40.50.300">
    <property type="entry name" value="P-loop containing nucleotide triphosphate hydrolases"/>
    <property type="match status" value="1"/>
</dbReference>
<evidence type="ECO:0000256" key="3">
    <source>
        <dbReference type="ARBA" id="ARBA00023134"/>
    </source>
</evidence>
<dbReference type="HOGENOM" id="CLU_092923_0_0_1"/>